<name>A0A1G4KJA7_9SACH</name>
<evidence type="ECO:0000313" key="2">
    <source>
        <dbReference type="Proteomes" id="UP000191024"/>
    </source>
</evidence>
<evidence type="ECO:0000313" key="1">
    <source>
        <dbReference type="EMBL" id="SCV04567.1"/>
    </source>
</evidence>
<dbReference type="OrthoDB" id="4093689at2759"/>
<dbReference type="InterPro" id="IPR013239">
    <property type="entry name" value="RNA_polI_Rpa14"/>
</dbReference>
<dbReference type="EMBL" id="LT598468">
    <property type="protein sequence ID" value="SCV04567.1"/>
    <property type="molecule type" value="Genomic_DNA"/>
</dbReference>
<dbReference type="Pfam" id="PF08203">
    <property type="entry name" value="RNA_polI_A14"/>
    <property type="match status" value="1"/>
</dbReference>
<dbReference type="AlphaFoldDB" id="A0A1G4KJA7"/>
<accession>A0A1G4KJA7</accession>
<organism evidence="1 2">
    <name type="scientific">Lachancea mirantina</name>
    <dbReference type="NCBI Taxonomy" id="1230905"/>
    <lineage>
        <taxon>Eukaryota</taxon>
        <taxon>Fungi</taxon>
        <taxon>Dikarya</taxon>
        <taxon>Ascomycota</taxon>
        <taxon>Saccharomycotina</taxon>
        <taxon>Saccharomycetes</taxon>
        <taxon>Saccharomycetales</taxon>
        <taxon>Saccharomycetaceae</taxon>
        <taxon>Lachancea</taxon>
    </lineage>
</organism>
<protein>
    <submittedName>
        <fullName evidence="1">LAMI_0H17172g1_1</fullName>
    </submittedName>
</protein>
<keyword evidence="2" id="KW-1185">Reference proteome</keyword>
<dbReference type="STRING" id="1230905.A0A1G4KJA7"/>
<sequence>MPGITTDFYSCPLLAGFLRVAHVLLLPGLNFSAGKLLSSICKTDEQGIAGMMKNRRAANNTLNSPVVVHAGASEHVSDEKILQFLSAFIKEREDEADADTSGALAQLRRIERDFKGLPPTVLES</sequence>
<dbReference type="Gene3D" id="6.10.250.3390">
    <property type="match status" value="1"/>
</dbReference>
<dbReference type="Proteomes" id="UP000191024">
    <property type="component" value="Chromosome H"/>
</dbReference>
<reference evidence="2" key="1">
    <citation type="submission" date="2016-03" db="EMBL/GenBank/DDBJ databases">
        <authorList>
            <person name="Devillers H."/>
        </authorList>
    </citation>
    <scope>NUCLEOTIDE SEQUENCE [LARGE SCALE GENOMIC DNA]</scope>
</reference>
<proteinExistence type="predicted"/>
<gene>
    <name evidence="1" type="ORF">LAMI_0H17172G</name>
</gene>